<evidence type="ECO:0000256" key="6">
    <source>
        <dbReference type="ARBA" id="ARBA00022989"/>
    </source>
</evidence>
<keyword evidence="8 10" id="KW-0472">Membrane</keyword>
<evidence type="ECO:0000259" key="11">
    <source>
        <dbReference type="Pfam" id="PF03908"/>
    </source>
</evidence>
<evidence type="ECO:0000256" key="1">
    <source>
        <dbReference type="ARBA" id="ARBA00004163"/>
    </source>
</evidence>
<dbReference type="InterPro" id="IPR005606">
    <property type="entry name" value="Sec20"/>
</dbReference>
<comment type="similarity">
    <text evidence="9">Belongs to the SEC20 family.</text>
</comment>
<proteinExistence type="inferred from homology"/>
<keyword evidence="4" id="KW-0256">Endoplasmic reticulum</keyword>
<feature type="transmembrane region" description="Helical" evidence="10">
    <location>
        <begin position="200"/>
        <end position="217"/>
    </location>
</feature>
<keyword evidence="5" id="KW-0931">ER-Golgi transport</keyword>
<evidence type="ECO:0000313" key="12">
    <source>
        <dbReference type="EMBL" id="KAA6393368.1"/>
    </source>
</evidence>
<gene>
    <name evidence="12" type="ORF">EZS28_011111</name>
</gene>
<name>A0A5J4WEI2_9EUKA</name>
<feature type="domain" description="Sec20 C-terminal" evidence="11">
    <location>
        <begin position="135"/>
        <end position="220"/>
    </location>
</feature>
<evidence type="ECO:0000256" key="9">
    <source>
        <dbReference type="ARBA" id="ARBA00037934"/>
    </source>
</evidence>
<dbReference type="Proteomes" id="UP000324800">
    <property type="component" value="Unassembled WGS sequence"/>
</dbReference>
<keyword evidence="6 10" id="KW-1133">Transmembrane helix</keyword>
<evidence type="ECO:0000256" key="8">
    <source>
        <dbReference type="ARBA" id="ARBA00023136"/>
    </source>
</evidence>
<evidence type="ECO:0000256" key="10">
    <source>
        <dbReference type="SAM" id="Phobius"/>
    </source>
</evidence>
<evidence type="ECO:0000256" key="5">
    <source>
        <dbReference type="ARBA" id="ARBA00022892"/>
    </source>
</evidence>
<comment type="subcellular location">
    <subcellularLocation>
        <location evidence="1">Endoplasmic reticulum membrane</location>
        <topology evidence="1">Single-pass type IV membrane protein</topology>
    </subcellularLocation>
</comment>
<evidence type="ECO:0000256" key="2">
    <source>
        <dbReference type="ARBA" id="ARBA00022448"/>
    </source>
</evidence>
<evidence type="ECO:0000256" key="7">
    <source>
        <dbReference type="ARBA" id="ARBA00023054"/>
    </source>
</evidence>
<evidence type="ECO:0000256" key="3">
    <source>
        <dbReference type="ARBA" id="ARBA00022692"/>
    </source>
</evidence>
<dbReference type="PANTHER" id="PTHR12825">
    <property type="entry name" value="BNIP1-RELATED"/>
    <property type="match status" value="1"/>
</dbReference>
<accession>A0A5J4WEI2</accession>
<keyword evidence="7" id="KW-0175">Coiled coil</keyword>
<comment type="caution">
    <text evidence="12">The sequence shown here is derived from an EMBL/GenBank/DDBJ whole genome shotgun (WGS) entry which is preliminary data.</text>
</comment>
<dbReference type="GO" id="GO:0031201">
    <property type="term" value="C:SNARE complex"/>
    <property type="evidence" value="ECO:0007669"/>
    <property type="project" value="TreeGrafter"/>
</dbReference>
<dbReference type="AlphaFoldDB" id="A0A5J4WEI2"/>
<feature type="transmembrane region" description="Helical" evidence="10">
    <location>
        <begin position="223"/>
        <end position="244"/>
    </location>
</feature>
<dbReference type="InterPro" id="IPR056173">
    <property type="entry name" value="Sec20_C"/>
</dbReference>
<keyword evidence="2" id="KW-0813">Transport</keyword>
<evidence type="ECO:0000313" key="13">
    <source>
        <dbReference type="Proteomes" id="UP000324800"/>
    </source>
</evidence>
<organism evidence="12 13">
    <name type="scientific">Streblomastix strix</name>
    <dbReference type="NCBI Taxonomy" id="222440"/>
    <lineage>
        <taxon>Eukaryota</taxon>
        <taxon>Metamonada</taxon>
        <taxon>Preaxostyla</taxon>
        <taxon>Oxymonadida</taxon>
        <taxon>Streblomastigidae</taxon>
        <taxon>Streblomastix</taxon>
    </lineage>
</organism>
<evidence type="ECO:0000256" key="4">
    <source>
        <dbReference type="ARBA" id="ARBA00022824"/>
    </source>
</evidence>
<protein>
    <recommendedName>
        <fullName evidence="11">Sec20 C-terminal domain-containing protein</fullName>
    </recommendedName>
</protein>
<dbReference type="GO" id="GO:0006890">
    <property type="term" value="P:retrograde vesicle-mediated transport, Golgi to endoplasmic reticulum"/>
    <property type="evidence" value="ECO:0007669"/>
    <property type="project" value="InterPro"/>
</dbReference>
<dbReference type="GO" id="GO:0005789">
    <property type="term" value="C:endoplasmic reticulum membrane"/>
    <property type="evidence" value="ECO:0007669"/>
    <property type="project" value="UniProtKB-SubCell"/>
</dbReference>
<dbReference type="Pfam" id="PF03908">
    <property type="entry name" value="Sec20"/>
    <property type="match status" value="1"/>
</dbReference>
<dbReference type="EMBL" id="SNRW01002253">
    <property type="protein sequence ID" value="KAA6393368.1"/>
    <property type="molecule type" value="Genomic_DNA"/>
</dbReference>
<sequence>MDVVERESQVLIADVEEQIQRMEEEEIGEIRTVLMASELAARRLDTLKSFIDRLNILAKEQDRKPLADKLNNLAIQLKDKYENLKSRNHQVKVSVMMKISKSIKQEKKRLIHGDKKSIDKRRQQCDPQTIQQETNDSLRRVKEMMDQSIVTSQSTKTVIEKSSKDIEDTYEKSTQLSNVMNKASNALTKWWYSMGVEDRWYYGSLVCFGIVVAFVWLRRIPIIIFFRIIGGIFNILISLFSGLINMYQDWRHDKNELQQRIKEEIEEEMIGMRDHKMIMTES</sequence>
<reference evidence="12 13" key="1">
    <citation type="submission" date="2019-03" db="EMBL/GenBank/DDBJ databases">
        <title>Single cell metagenomics reveals metabolic interactions within the superorganism composed of flagellate Streblomastix strix and complex community of Bacteroidetes bacteria on its surface.</title>
        <authorList>
            <person name="Treitli S.C."/>
            <person name="Kolisko M."/>
            <person name="Husnik F."/>
            <person name="Keeling P."/>
            <person name="Hampl V."/>
        </authorList>
    </citation>
    <scope>NUCLEOTIDE SEQUENCE [LARGE SCALE GENOMIC DNA]</scope>
    <source>
        <strain evidence="12">ST1C</strain>
    </source>
</reference>
<keyword evidence="3 10" id="KW-0812">Transmembrane</keyword>
<dbReference type="GO" id="GO:0005484">
    <property type="term" value="F:SNAP receptor activity"/>
    <property type="evidence" value="ECO:0007669"/>
    <property type="project" value="InterPro"/>
</dbReference>
<dbReference type="OrthoDB" id="10634376at2759"/>
<dbReference type="PANTHER" id="PTHR12825:SF0">
    <property type="entry name" value="VESICLE TRANSPORT PROTEIN SEC20"/>
    <property type="match status" value="1"/>
</dbReference>